<organism evidence="1">
    <name type="scientific">hydrothermal vent metagenome</name>
    <dbReference type="NCBI Taxonomy" id="652676"/>
    <lineage>
        <taxon>unclassified sequences</taxon>
        <taxon>metagenomes</taxon>
        <taxon>ecological metagenomes</taxon>
    </lineage>
</organism>
<proteinExistence type="predicted"/>
<gene>
    <name evidence="1" type="ORF">MGWOODY_Hyp1719</name>
</gene>
<reference evidence="1" key="1">
    <citation type="submission" date="2015-10" db="EMBL/GenBank/DDBJ databases">
        <authorList>
            <person name="Gilbert D.G."/>
        </authorList>
    </citation>
    <scope>NUCLEOTIDE SEQUENCE</scope>
</reference>
<evidence type="ECO:0000313" key="1">
    <source>
        <dbReference type="EMBL" id="CUS55472.1"/>
    </source>
</evidence>
<protein>
    <submittedName>
        <fullName evidence="1">Uncharacterized protein</fullName>
    </submittedName>
</protein>
<dbReference type="EMBL" id="CZQD01000001">
    <property type="protein sequence ID" value="CUS55472.1"/>
    <property type="molecule type" value="Genomic_DNA"/>
</dbReference>
<dbReference type="AlphaFoldDB" id="A0A170PSS8"/>
<name>A0A170PSS8_9ZZZZ</name>
<accession>A0A170PSS8</accession>
<sequence length="90" mass="9983">MTLGDGGVSFFEQMRIKPGPLYVLNVYPAGVGPSKFVESLQGDQSVTFINSAHDYPQLIHYQREGDTLKAHIALEDGSNRRDFSYQACSD</sequence>